<dbReference type="Pfam" id="PF00089">
    <property type="entry name" value="Trypsin"/>
    <property type="match status" value="1"/>
</dbReference>
<gene>
    <name evidence="7" type="ORF">J437_LFUL009258</name>
</gene>
<dbReference type="PRINTS" id="PR00722">
    <property type="entry name" value="CHYMOTRYPSIN"/>
</dbReference>
<dbReference type="PROSITE" id="PS50240">
    <property type="entry name" value="TRYPSIN_DOM"/>
    <property type="match status" value="1"/>
</dbReference>
<dbReference type="CDD" id="cd00190">
    <property type="entry name" value="Tryp_SPc"/>
    <property type="match status" value="1"/>
</dbReference>
<evidence type="ECO:0000313" key="7">
    <source>
        <dbReference type="EMBL" id="KAG8235399.1"/>
    </source>
</evidence>
<keyword evidence="4" id="KW-0720">Serine protease</keyword>
<name>A0A8K0P9C1_LADFU</name>
<reference evidence="7" key="1">
    <citation type="submission" date="2013-04" db="EMBL/GenBank/DDBJ databases">
        <authorList>
            <person name="Qu J."/>
            <person name="Murali S.C."/>
            <person name="Bandaranaike D."/>
            <person name="Bellair M."/>
            <person name="Blankenburg K."/>
            <person name="Chao H."/>
            <person name="Dinh H."/>
            <person name="Doddapaneni H."/>
            <person name="Downs B."/>
            <person name="Dugan-Rocha S."/>
            <person name="Elkadiri S."/>
            <person name="Gnanaolivu R.D."/>
            <person name="Hernandez B."/>
            <person name="Javaid M."/>
            <person name="Jayaseelan J.C."/>
            <person name="Lee S."/>
            <person name="Li M."/>
            <person name="Ming W."/>
            <person name="Munidasa M."/>
            <person name="Muniz J."/>
            <person name="Nguyen L."/>
            <person name="Ongeri F."/>
            <person name="Osuji N."/>
            <person name="Pu L.-L."/>
            <person name="Puazo M."/>
            <person name="Qu C."/>
            <person name="Quiroz J."/>
            <person name="Raj R."/>
            <person name="Weissenberger G."/>
            <person name="Xin Y."/>
            <person name="Zou X."/>
            <person name="Han Y."/>
            <person name="Richards S."/>
            <person name="Worley K."/>
            <person name="Muzny D."/>
            <person name="Gibbs R."/>
        </authorList>
    </citation>
    <scope>NUCLEOTIDE SEQUENCE</scope>
    <source>
        <strain evidence="7">Sampled in the wild</strain>
    </source>
</reference>
<dbReference type="PROSITE" id="PS00135">
    <property type="entry name" value="TRYPSIN_SER"/>
    <property type="match status" value="1"/>
</dbReference>
<comment type="caution">
    <text evidence="7">The sequence shown here is derived from an EMBL/GenBank/DDBJ whole genome shotgun (WGS) entry which is preliminary data.</text>
</comment>
<feature type="domain" description="Peptidase S1" evidence="6">
    <location>
        <begin position="15"/>
        <end position="197"/>
    </location>
</feature>
<evidence type="ECO:0000256" key="4">
    <source>
        <dbReference type="ARBA" id="ARBA00022825"/>
    </source>
</evidence>
<evidence type="ECO:0000256" key="2">
    <source>
        <dbReference type="ARBA" id="ARBA00022670"/>
    </source>
</evidence>
<dbReference type="SMART" id="SM00020">
    <property type="entry name" value="Tryp_SPc"/>
    <property type="match status" value="1"/>
</dbReference>
<evidence type="ECO:0000256" key="5">
    <source>
        <dbReference type="ARBA" id="ARBA00023157"/>
    </source>
</evidence>
<keyword evidence="2" id="KW-0645">Protease</keyword>
<organism evidence="7 8">
    <name type="scientific">Ladona fulva</name>
    <name type="common">Scarce chaser dragonfly</name>
    <name type="synonym">Libellula fulva</name>
    <dbReference type="NCBI Taxonomy" id="123851"/>
    <lineage>
        <taxon>Eukaryota</taxon>
        <taxon>Metazoa</taxon>
        <taxon>Ecdysozoa</taxon>
        <taxon>Arthropoda</taxon>
        <taxon>Hexapoda</taxon>
        <taxon>Insecta</taxon>
        <taxon>Pterygota</taxon>
        <taxon>Palaeoptera</taxon>
        <taxon>Odonata</taxon>
        <taxon>Epiprocta</taxon>
        <taxon>Anisoptera</taxon>
        <taxon>Libelluloidea</taxon>
        <taxon>Libellulidae</taxon>
        <taxon>Ladona</taxon>
    </lineage>
</organism>
<dbReference type="Gene3D" id="2.40.10.10">
    <property type="entry name" value="Trypsin-like serine proteases"/>
    <property type="match status" value="1"/>
</dbReference>
<dbReference type="AlphaFoldDB" id="A0A8K0P9C1"/>
<dbReference type="EMBL" id="KZ308905">
    <property type="protein sequence ID" value="KAG8235399.1"/>
    <property type="molecule type" value="Genomic_DNA"/>
</dbReference>
<dbReference type="PANTHER" id="PTHR24252:SF7">
    <property type="entry name" value="HYALIN"/>
    <property type="match status" value="1"/>
</dbReference>
<comment type="subcellular location">
    <subcellularLocation>
        <location evidence="1">Secreted</location>
        <location evidence="1">Extracellular space</location>
    </subcellularLocation>
</comment>
<evidence type="ECO:0000259" key="6">
    <source>
        <dbReference type="PROSITE" id="PS50240"/>
    </source>
</evidence>
<reference evidence="7" key="2">
    <citation type="submission" date="2017-10" db="EMBL/GenBank/DDBJ databases">
        <title>Ladona fulva Genome sequencing and assembly.</title>
        <authorList>
            <person name="Murali S."/>
            <person name="Richards S."/>
            <person name="Bandaranaike D."/>
            <person name="Bellair M."/>
            <person name="Blankenburg K."/>
            <person name="Chao H."/>
            <person name="Dinh H."/>
            <person name="Doddapaneni H."/>
            <person name="Dugan-Rocha S."/>
            <person name="Elkadiri S."/>
            <person name="Gnanaolivu R."/>
            <person name="Hernandez B."/>
            <person name="Skinner E."/>
            <person name="Javaid M."/>
            <person name="Lee S."/>
            <person name="Li M."/>
            <person name="Ming W."/>
            <person name="Munidasa M."/>
            <person name="Muniz J."/>
            <person name="Nguyen L."/>
            <person name="Hughes D."/>
            <person name="Osuji N."/>
            <person name="Pu L.-L."/>
            <person name="Puazo M."/>
            <person name="Qu C."/>
            <person name="Quiroz J."/>
            <person name="Raj R."/>
            <person name="Weissenberger G."/>
            <person name="Xin Y."/>
            <person name="Zou X."/>
            <person name="Han Y."/>
            <person name="Worley K."/>
            <person name="Muzny D."/>
            <person name="Gibbs R."/>
        </authorList>
    </citation>
    <scope>NUCLEOTIDE SEQUENCE</scope>
    <source>
        <strain evidence="7">Sampled in the wild</strain>
    </source>
</reference>
<dbReference type="GO" id="GO:0004252">
    <property type="term" value="F:serine-type endopeptidase activity"/>
    <property type="evidence" value="ECO:0007669"/>
    <property type="project" value="InterPro"/>
</dbReference>
<accession>A0A8K0P9C1</accession>
<keyword evidence="8" id="KW-1185">Reference proteome</keyword>
<sequence>MDYSTLYYTLPYFRHDITLVTILSGTNNIRSGGTRHQVTEIKIHQFYDSLHSWHNDIAVMKVEPPFTFDDFTSPVKLPAFGQTTAVNSSATVIGWGVTSEGGSVSPDLRKADILIFDHEECDKIYSEDYHTIYPEQICAYTPEGGVGSCNGDSGGPLFVNGEVIGLVSWARGCDRVGYPTVYTEVADYIDWIEEKIQS</sequence>
<dbReference type="InterPro" id="IPR043504">
    <property type="entry name" value="Peptidase_S1_PA_chymotrypsin"/>
</dbReference>
<dbReference type="GO" id="GO:0006508">
    <property type="term" value="P:proteolysis"/>
    <property type="evidence" value="ECO:0007669"/>
    <property type="project" value="UniProtKB-KW"/>
</dbReference>
<dbReference type="SUPFAM" id="SSF50494">
    <property type="entry name" value="Trypsin-like serine proteases"/>
    <property type="match status" value="1"/>
</dbReference>
<evidence type="ECO:0000313" key="8">
    <source>
        <dbReference type="Proteomes" id="UP000792457"/>
    </source>
</evidence>
<evidence type="ECO:0000256" key="3">
    <source>
        <dbReference type="ARBA" id="ARBA00022801"/>
    </source>
</evidence>
<keyword evidence="5" id="KW-1015">Disulfide bond</keyword>
<dbReference type="PANTHER" id="PTHR24252">
    <property type="entry name" value="ACROSIN-RELATED"/>
    <property type="match status" value="1"/>
</dbReference>
<dbReference type="OrthoDB" id="60866at2759"/>
<dbReference type="FunFam" id="2.40.10.10:FF:000036">
    <property type="entry name" value="Trypsin beta"/>
    <property type="match status" value="1"/>
</dbReference>
<dbReference type="InterPro" id="IPR009003">
    <property type="entry name" value="Peptidase_S1_PA"/>
</dbReference>
<proteinExistence type="predicted"/>
<evidence type="ECO:0000256" key="1">
    <source>
        <dbReference type="ARBA" id="ARBA00004239"/>
    </source>
</evidence>
<dbReference type="InterPro" id="IPR001314">
    <property type="entry name" value="Peptidase_S1A"/>
</dbReference>
<dbReference type="InterPro" id="IPR033116">
    <property type="entry name" value="TRYPSIN_SER"/>
</dbReference>
<dbReference type="GO" id="GO:0005576">
    <property type="term" value="C:extracellular region"/>
    <property type="evidence" value="ECO:0007669"/>
    <property type="project" value="UniProtKB-SubCell"/>
</dbReference>
<dbReference type="Proteomes" id="UP000792457">
    <property type="component" value="Unassembled WGS sequence"/>
</dbReference>
<keyword evidence="3" id="KW-0378">Hydrolase</keyword>
<protein>
    <recommendedName>
        <fullName evidence="6">Peptidase S1 domain-containing protein</fullName>
    </recommendedName>
</protein>
<dbReference type="InterPro" id="IPR001254">
    <property type="entry name" value="Trypsin_dom"/>
</dbReference>